<accession>A0A7S8FEC1</accession>
<dbReference type="KEGG" id="nkf:Nkreftii_002114"/>
<keyword evidence="4" id="KW-0275">Fatty acid biosynthesis</keyword>
<dbReference type="PANTHER" id="PTHR45266">
    <property type="entry name" value="OXALOACETATE DECARBOXYLASE ALPHA CHAIN"/>
    <property type="match status" value="1"/>
</dbReference>
<evidence type="ECO:0000256" key="1">
    <source>
        <dbReference type="ARBA" id="ARBA00003761"/>
    </source>
</evidence>
<dbReference type="InterPro" id="IPR000089">
    <property type="entry name" value="Biotin_lipoyl"/>
</dbReference>
<keyword evidence="3 4" id="KW-0092">Biotin</keyword>
<dbReference type="GO" id="GO:0003989">
    <property type="term" value="F:acetyl-CoA carboxylase activity"/>
    <property type="evidence" value="ECO:0007669"/>
    <property type="project" value="InterPro"/>
</dbReference>
<dbReference type="AlphaFoldDB" id="A0A7S8FEC1"/>
<sequence length="170" mass="18525">MPEIVSESIPDASLATGSTKQIQELIDLLRRNNLTELEVELRGIRIRVRHEVLVKPTTASLQESTPASPQQPTQSASATMPVLEGATGFLTVTSPIVGTFYRSPSPDADAYVEEGDMVKKSQVLCIVEAMKLMNEIESEVDGRVVKILVENTKSVEYGQPLFLIDPKAAS</sequence>
<dbReference type="GO" id="GO:0009317">
    <property type="term" value="C:acetyl-CoA carboxylase complex"/>
    <property type="evidence" value="ECO:0007669"/>
    <property type="project" value="InterPro"/>
</dbReference>
<dbReference type="Pfam" id="PF00364">
    <property type="entry name" value="Biotin_lipoyl"/>
    <property type="match status" value="1"/>
</dbReference>
<keyword evidence="4" id="KW-0276">Fatty acid metabolism</keyword>
<evidence type="ECO:0000256" key="5">
    <source>
        <dbReference type="SAM" id="MobiDB-lite"/>
    </source>
</evidence>
<dbReference type="UniPathway" id="UPA00094"/>
<dbReference type="InterPro" id="IPR050709">
    <property type="entry name" value="Biotin_Carboxyl_Carrier/Decarb"/>
</dbReference>
<dbReference type="PRINTS" id="PR01071">
    <property type="entry name" value="ACOABIOTINCC"/>
</dbReference>
<dbReference type="Proteomes" id="UP000593737">
    <property type="component" value="Chromosome"/>
</dbReference>
<evidence type="ECO:0000256" key="3">
    <source>
        <dbReference type="ARBA" id="ARBA00023267"/>
    </source>
</evidence>
<dbReference type="SUPFAM" id="SSF51230">
    <property type="entry name" value="Single hybrid motif"/>
    <property type="match status" value="1"/>
</dbReference>
<keyword evidence="4" id="KW-0443">Lipid metabolism</keyword>
<organism evidence="7 8">
    <name type="scientific">Candidatus Nitrospira kreftii</name>
    <dbReference type="NCBI Taxonomy" id="2652173"/>
    <lineage>
        <taxon>Bacteria</taxon>
        <taxon>Pseudomonadati</taxon>
        <taxon>Nitrospirota</taxon>
        <taxon>Nitrospiria</taxon>
        <taxon>Nitrospirales</taxon>
        <taxon>Nitrospiraceae</taxon>
        <taxon>Nitrospira</taxon>
    </lineage>
</organism>
<dbReference type="InterPro" id="IPR001249">
    <property type="entry name" value="AcCoA_biotinCC"/>
</dbReference>
<evidence type="ECO:0000313" key="7">
    <source>
        <dbReference type="EMBL" id="QPD04340.1"/>
    </source>
</evidence>
<dbReference type="GO" id="GO:0006633">
    <property type="term" value="P:fatty acid biosynthetic process"/>
    <property type="evidence" value="ECO:0007669"/>
    <property type="project" value="UniProtKB-UniPathway"/>
</dbReference>
<comment type="pathway">
    <text evidence="4">Lipid metabolism; fatty acid biosynthesis.</text>
</comment>
<evidence type="ECO:0000256" key="2">
    <source>
        <dbReference type="ARBA" id="ARBA00017562"/>
    </source>
</evidence>
<dbReference type="CDD" id="cd06850">
    <property type="entry name" value="biotinyl_domain"/>
    <property type="match status" value="1"/>
</dbReference>
<feature type="region of interest" description="Disordered" evidence="5">
    <location>
        <begin position="57"/>
        <end position="78"/>
    </location>
</feature>
<dbReference type="EMBL" id="CP047423">
    <property type="protein sequence ID" value="QPD04340.1"/>
    <property type="molecule type" value="Genomic_DNA"/>
</dbReference>
<dbReference type="PANTHER" id="PTHR45266:SF3">
    <property type="entry name" value="OXALOACETATE DECARBOXYLASE ALPHA CHAIN"/>
    <property type="match status" value="1"/>
</dbReference>
<dbReference type="Gene3D" id="2.40.50.100">
    <property type="match status" value="1"/>
</dbReference>
<reference evidence="7 8" key="1">
    <citation type="journal article" date="2020" name="ISME J.">
        <title>Enrichment and physiological characterization of a novel comammox Nitrospira indicates ammonium inhibition of complete nitrification.</title>
        <authorList>
            <person name="Sakoula D."/>
            <person name="Koch H."/>
            <person name="Frank J."/>
            <person name="Jetten M.S.M."/>
            <person name="van Kessel M.A.H.J."/>
            <person name="Lucker S."/>
        </authorList>
    </citation>
    <scope>NUCLEOTIDE SEQUENCE [LARGE SCALE GENOMIC DNA]</scope>
    <source>
        <strain evidence="7">Comreactor17</strain>
    </source>
</reference>
<evidence type="ECO:0000313" key="8">
    <source>
        <dbReference type="Proteomes" id="UP000593737"/>
    </source>
</evidence>
<protein>
    <recommendedName>
        <fullName evidence="2 4">Biotin carboxyl carrier protein of acetyl-CoA carboxylase</fullName>
    </recommendedName>
</protein>
<evidence type="ECO:0000256" key="4">
    <source>
        <dbReference type="RuleBase" id="RU364072"/>
    </source>
</evidence>
<dbReference type="InterPro" id="IPR011053">
    <property type="entry name" value="Single_hybrid_motif"/>
</dbReference>
<dbReference type="PROSITE" id="PS50968">
    <property type="entry name" value="BIOTINYL_LIPOYL"/>
    <property type="match status" value="1"/>
</dbReference>
<proteinExistence type="predicted"/>
<dbReference type="FunFam" id="2.40.50.100:FF:000003">
    <property type="entry name" value="Acetyl-CoA carboxylase biotin carboxyl carrier protein"/>
    <property type="match status" value="1"/>
</dbReference>
<evidence type="ECO:0000259" key="6">
    <source>
        <dbReference type="PROSITE" id="PS50968"/>
    </source>
</evidence>
<comment type="function">
    <text evidence="1 4">This protein is a component of the acetyl coenzyme A carboxylase complex; first, biotin carboxylase catalyzes the carboxylation of the carrier protein and then the transcarboxylase transfers the carboxyl group to form malonyl-CoA.</text>
</comment>
<dbReference type="NCBIfam" id="TIGR00531">
    <property type="entry name" value="BCCP"/>
    <property type="match status" value="1"/>
</dbReference>
<name>A0A7S8FEC1_9BACT</name>
<feature type="domain" description="Lipoyl-binding" evidence="6">
    <location>
        <begin position="89"/>
        <end position="165"/>
    </location>
</feature>
<keyword evidence="4" id="KW-0444">Lipid biosynthesis</keyword>
<gene>
    <name evidence="7" type="ORF">Nkreftii_002114</name>
</gene>